<dbReference type="InParanoid" id="A0A0V0QUF1"/>
<evidence type="ECO:0000313" key="2">
    <source>
        <dbReference type="EMBL" id="KRX05798.1"/>
    </source>
</evidence>
<organism evidence="2 3">
    <name type="scientific">Pseudocohnilembus persalinus</name>
    <name type="common">Ciliate</name>
    <dbReference type="NCBI Taxonomy" id="266149"/>
    <lineage>
        <taxon>Eukaryota</taxon>
        <taxon>Sar</taxon>
        <taxon>Alveolata</taxon>
        <taxon>Ciliophora</taxon>
        <taxon>Intramacronucleata</taxon>
        <taxon>Oligohymenophorea</taxon>
        <taxon>Scuticociliatia</taxon>
        <taxon>Philasterida</taxon>
        <taxon>Pseudocohnilembidae</taxon>
        <taxon>Pseudocohnilembus</taxon>
    </lineage>
</organism>
<evidence type="ECO:0000256" key="1">
    <source>
        <dbReference type="SAM" id="Coils"/>
    </source>
</evidence>
<feature type="coiled-coil region" evidence="1">
    <location>
        <begin position="39"/>
        <end position="66"/>
    </location>
</feature>
<dbReference type="AlphaFoldDB" id="A0A0V0QUF1"/>
<keyword evidence="3" id="KW-1185">Reference proteome</keyword>
<reference evidence="2 3" key="1">
    <citation type="journal article" date="2015" name="Sci. Rep.">
        <title>Genome of the facultative scuticociliatosis pathogen Pseudocohnilembus persalinus provides insight into its virulence through horizontal gene transfer.</title>
        <authorList>
            <person name="Xiong J."/>
            <person name="Wang G."/>
            <person name="Cheng J."/>
            <person name="Tian M."/>
            <person name="Pan X."/>
            <person name="Warren A."/>
            <person name="Jiang C."/>
            <person name="Yuan D."/>
            <person name="Miao W."/>
        </authorList>
    </citation>
    <scope>NUCLEOTIDE SEQUENCE [LARGE SCALE GENOMIC DNA]</scope>
    <source>
        <strain evidence="2">36N120E</strain>
    </source>
</reference>
<name>A0A0V0QUF1_PSEPJ</name>
<evidence type="ECO:0000313" key="3">
    <source>
        <dbReference type="Proteomes" id="UP000054937"/>
    </source>
</evidence>
<accession>A0A0V0QUF1</accession>
<dbReference type="Proteomes" id="UP000054937">
    <property type="component" value="Unassembled WGS sequence"/>
</dbReference>
<sequence length="158" mass="19080">MIVKILLPKILKLKISKDLKDKWPQIQKKKDTKLNMLAEKNVEKNYENVEQLIDDVRGEFENFEHDCIQMMEQVLGDLDDIKKYNKNEKIEELSTQFKSLKSRYTQSQKILPSHQKSENNKQYQQIIDQQDQIDYIDLDKDYELKEQYLKDINKIRNQ</sequence>
<dbReference type="EMBL" id="LDAU01000104">
    <property type="protein sequence ID" value="KRX05798.1"/>
    <property type="molecule type" value="Genomic_DNA"/>
</dbReference>
<comment type="caution">
    <text evidence="2">The sequence shown here is derived from an EMBL/GenBank/DDBJ whole genome shotgun (WGS) entry which is preliminary data.</text>
</comment>
<proteinExistence type="predicted"/>
<keyword evidence="1" id="KW-0175">Coiled coil</keyword>
<protein>
    <submittedName>
        <fullName evidence="2">Uncharacterized protein</fullName>
    </submittedName>
</protein>
<gene>
    <name evidence="2" type="ORF">PPERSA_02330</name>
</gene>